<organism evidence="1 2">
    <name type="scientific">Flavobacterium noncentrifugens</name>
    <dbReference type="NCBI Taxonomy" id="1128970"/>
    <lineage>
        <taxon>Bacteria</taxon>
        <taxon>Pseudomonadati</taxon>
        <taxon>Bacteroidota</taxon>
        <taxon>Flavobacteriia</taxon>
        <taxon>Flavobacteriales</taxon>
        <taxon>Flavobacteriaceae</taxon>
        <taxon>Flavobacterium</taxon>
    </lineage>
</organism>
<protein>
    <submittedName>
        <fullName evidence="1">Uncharacterized protein</fullName>
    </submittedName>
</protein>
<sequence>MENSCDRYVLQVKKAKETVGVLEAELHQIRLKLRNAPTDAAFLRELKRITLDMTITLNELEHSQSMLDDCKMQFMKEEERYND</sequence>
<name>A0A1G8WPV3_9FLAO</name>
<keyword evidence="2" id="KW-1185">Reference proteome</keyword>
<dbReference type="Proteomes" id="UP000199580">
    <property type="component" value="Unassembled WGS sequence"/>
</dbReference>
<evidence type="ECO:0000313" key="2">
    <source>
        <dbReference type="Proteomes" id="UP000199580"/>
    </source>
</evidence>
<accession>A0A1G8WPV3</accession>
<dbReference type="OrthoDB" id="1376300at2"/>
<dbReference type="RefSeq" id="WP_091394283.1">
    <property type="nucleotide sequence ID" value="NZ_BKAI01000004.1"/>
</dbReference>
<dbReference type="AlphaFoldDB" id="A0A1G8WPV3"/>
<evidence type="ECO:0000313" key="1">
    <source>
        <dbReference type="EMBL" id="SDJ80211.1"/>
    </source>
</evidence>
<reference evidence="1 2" key="1">
    <citation type="submission" date="2016-10" db="EMBL/GenBank/DDBJ databases">
        <authorList>
            <person name="de Groot N.N."/>
        </authorList>
    </citation>
    <scope>NUCLEOTIDE SEQUENCE [LARGE SCALE GENOMIC DNA]</scope>
    <source>
        <strain evidence="1 2">CGMCC 1.10076</strain>
    </source>
</reference>
<gene>
    <name evidence="1" type="ORF">SAMN04487935_1903</name>
</gene>
<proteinExistence type="predicted"/>
<dbReference type="EMBL" id="FNEZ01000002">
    <property type="protein sequence ID" value="SDJ80211.1"/>
    <property type="molecule type" value="Genomic_DNA"/>
</dbReference>